<protein>
    <submittedName>
        <fullName evidence="2">Uncharacterized protein</fullName>
    </submittedName>
</protein>
<feature type="compositionally biased region" description="Low complexity" evidence="1">
    <location>
        <begin position="64"/>
        <end position="80"/>
    </location>
</feature>
<keyword evidence="3" id="KW-1185">Reference proteome</keyword>
<evidence type="ECO:0000313" key="2">
    <source>
        <dbReference type="EMBL" id="KAH9830242.1"/>
    </source>
</evidence>
<feature type="compositionally biased region" description="Polar residues" evidence="1">
    <location>
        <begin position="20"/>
        <end position="34"/>
    </location>
</feature>
<gene>
    <name evidence="2" type="ORF">Tdes44962_MAKER09062</name>
</gene>
<comment type="caution">
    <text evidence="2">The sequence shown here is derived from an EMBL/GenBank/DDBJ whole genome shotgun (WGS) entry which is preliminary data.</text>
</comment>
<feature type="region of interest" description="Disordered" evidence="1">
    <location>
        <begin position="17"/>
        <end position="107"/>
    </location>
</feature>
<reference evidence="2 3" key="1">
    <citation type="journal article" date="2018" name="IMA Fungus">
        <title>IMA Genome-F 10: Nine draft genome sequences of Claviceps purpurea s.lat., including C. arundinis, C. humidiphila, and C. cf. spartinae, pseudomolecules for the pitch canker pathogen Fusarium circinatum, draft genome of Davidsoniella eucalypti, Grosmannia galeiformis, Quambalaria eucalypti, and Teratosphaeria destructans.</title>
        <authorList>
            <person name="Wingfield B.D."/>
            <person name="Liu M."/>
            <person name="Nguyen H.D."/>
            <person name="Lane F.A."/>
            <person name="Morgan S.W."/>
            <person name="De Vos L."/>
            <person name="Wilken P.M."/>
            <person name="Duong T.A."/>
            <person name="Aylward J."/>
            <person name="Coetzee M.P."/>
            <person name="Dadej K."/>
            <person name="De Beer Z.W."/>
            <person name="Findlay W."/>
            <person name="Havenga M."/>
            <person name="Kolarik M."/>
            <person name="Menzies J.G."/>
            <person name="Naidoo K."/>
            <person name="Pochopski O."/>
            <person name="Shoukouhi P."/>
            <person name="Santana Q.C."/>
            <person name="Seifert K.A."/>
            <person name="Soal N."/>
            <person name="Steenkamp E.T."/>
            <person name="Tatham C.T."/>
            <person name="van der Nest M.A."/>
            <person name="Wingfield M.J."/>
        </authorList>
    </citation>
    <scope>NUCLEOTIDE SEQUENCE [LARGE SCALE GENOMIC DNA]</scope>
    <source>
        <strain evidence="2">CMW44962</strain>
    </source>
</reference>
<accession>A0A9W7W3G6</accession>
<dbReference type="EMBL" id="RIBY02001290">
    <property type="protein sequence ID" value="KAH9830242.1"/>
    <property type="molecule type" value="Genomic_DNA"/>
</dbReference>
<evidence type="ECO:0000256" key="1">
    <source>
        <dbReference type="SAM" id="MobiDB-lite"/>
    </source>
</evidence>
<dbReference type="Proteomes" id="UP001138500">
    <property type="component" value="Unassembled WGS sequence"/>
</dbReference>
<feature type="compositionally biased region" description="Polar residues" evidence="1">
    <location>
        <begin position="49"/>
        <end position="61"/>
    </location>
</feature>
<evidence type="ECO:0000313" key="3">
    <source>
        <dbReference type="Proteomes" id="UP001138500"/>
    </source>
</evidence>
<proteinExistence type="predicted"/>
<organism evidence="2 3">
    <name type="scientific">Teratosphaeria destructans</name>
    <dbReference type="NCBI Taxonomy" id="418781"/>
    <lineage>
        <taxon>Eukaryota</taxon>
        <taxon>Fungi</taxon>
        <taxon>Dikarya</taxon>
        <taxon>Ascomycota</taxon>
        <taxon>Pezizomycotina</taxon>
        <taxon>Dothideomycetes</taxon>
        <taxon>Dothideomycetidae</taxon>
        <taxon>Mycosphaerellales</taxon>
        <taxon>Teratosphaeriaceae</taxon>
        <taxon>Teratosphaeria</taxon>
    </lineage>
</organism>
<sequence length="210" mass="23273">MDQYNKSIAAYTKRALNKLPASSLTQARRTQPQRSDYFGPSMVPELASHQVSDTDSPSSFVTAPEELTPPTNNLPTSSPTLALQPDHPLPSNLRRPSPSPFDLSHPAGSTTIRRRAVIASERAWKEACIREQAQVAAALRQGIGRMTALEVVLEEGARDMEAYARRAWECGVVGQEVRWRAVDWEQAARGPGVEMDWVGPRGERGWRREG</sequence>
<reference evidence="2 3" key="2">
    <citation type="journal article" date="2021" name="Curr. Genet.">
        <title>Genetic response to nitrogen starvation in the aggressive Eucalyptus foliar pathogen Teratosphaeria destructans.</title>
        <authorList>
            <person name="Havenga M."/>
            <person name="Wingfield B.D."/>
            <person name="Wingfield M.J."/>
            <person name="Dreyer L.L."/>
            <person name="Roets F."/>
            <person name="Aylward J."/>
        </authorList>
    </citation>
    <scope>NUCLEOTIDE SEQUENCE [LARGE SCALE GENOMIC DNA]</scope>
    <source>
        <strain evidence="2">CMW44962</strain>
    </source>
</reference>
<dbReference type="AlphaFoldDB" id="A0A9W7W3G6"/>
<name>A0A9W7W3G6_9PEZI</name>